<dbReference type="Proteomes" id="UP000198657">
    <property type="component" value="Unassembled WGS sequence"/>
</dbReference>
<gene>
    <name evidence="1" type="ORF">SAMN04487942_1741</name>
</gene>
<keyword evidence="2" id="KW-1185">Reference proteome</keyword>
<dbReference type="EMBL" id="FODN01000003">
    <property type="protein sequence ID" value="SEO10207.1"/>
    <property type="molecule type" value="Genomic_DNA"/>
</dbReference>
<organism evidence="1 2">
    <name type="scientific">Flavobacterium sinopsychrotolerans</name>
    <dbReference type="NCBI Taxonomy" id="604089"/>
    <lineage>
        <taxon>Bacteria</taxon>
        <taxon>Pseudomonadati</taxon>
        <taxon>Bacteroidota</taxon>
        <taxon>Flavobacteriia</taxon>
        <taxon>Flavobacteriales</taxon>
        <taxon>Flavobacteriaceae</taxon>
        <taxon>Flavobacterium</taxon>
    </lineage>
</organism>
<evidence type="ECO:0000313" key="1">
    <source>
        <dbReference type="EMBL" id="SEO10207.1"/>
    </source>
</evidence>
<dbReference type="AlphaFoldDB" id="A0A1H8LYM6"/>
<protein>
    <submittedName>
        <fullName evidence="1">RteC protein</fullName>
    </submittedName>
</protein>
<proteinExistence type="predicted"/>
<sequence>MKNYSNSVMAELEGQLKTMHSNENYPIQSSQQAIKATIASLEQLKSFFKKHNFTSKSEEIEFFKDIKPQLASKLIFYNEIYNIEISKPSGSDKTIRKHYNRELSKLKIFFDENLEFYKYYRTGNTCLDKKYFLRRKHDIRMTLDSSYFQSDYDFTTSHDFKVAKIIANDNIQVYLETNLKKYQNGNQVNQHTEANHKGLRWTGSKVALVELMYALHAEGVLNNGNLSLNEIAKNIESAFNLDIGQFNRIYLEIRNRKTMEKTNFLNSLKDNLIKRMDEADEK</sequence>
<accession>A0A1H8LYM6</accession>
<dbReference type="STRING" id="604089.SAMN04487942_1741"/>
<evidence type="ECO:0000313" key="2">
    <source>
        <dbReference type="Proteomes" id="UP000198657"/>
    </source>
</evidence>
<dbReference type="Pfam" id="PF09357">
    <property type="entry name" value="RteC"/>
    <property type="match status" value="1"/>
</dbReference>
<reference evidence="2" key="1">
    <citation type="submission" date="2016-10" db="EMBL/GenBank/DDBJ databases">
        <authorList>
            <person name="Varghese N."/>
            <person name="Submissions S."/>
        </authorList>
    </citation>
    <scope>NUCLEOTIDE SEQUENCE [LARGE SCALE GENOMIC DNA]</scope>
    <source>
        <strain evidence="2">CGMCC 1.8704</strain>
    </source>
</reference>
<dbReference type="OrthoDB" id="790983at2"/>
<dbReference type="InterPro" id="IPR018534">
    <property type="entry name" value="Tet_reg_excision_RteC"/>
</dbReference>
<name>A0A1H8LYM6_9FLAO</name>
<dbReference type="RefSeq" id="WP_091169368.1">
    <property type="nucleotide sequence ID" value="NZ_CBCSFM010000005.1"/>
</dbReference>